<dbReference type="AlphaFoldDB" id="A0A5J4QD66"/>
<comment type="caution">
    <text evidence="1">The sequence shown here is derived from an EMBL/GenBank/DDBJ whole genome shotgun (WGS) entry which is preliminary data.</text>
</comment>
<sequence>MRIVVQTSFQSRFTFQDPGSNIGTFTIQSATNFEYFEVGNARTQPLYKVEDGQLILQDGYIHDITLEECSLIEISGQSSPPNAAVEIKRCRFERISLHKATDFDPDDSSIQPTQCCAIQIKITNTSTFNSHQYLL</sequence>
<dbReference type="EMBL" id="SNRW01045867">
    <property type="protein sequence ID" value="KAA6319482.1"/>
    <property type="molecule type" value="Genomic_DNA"/>
</dbReference>
<protein>
    <submittedName>
        <fullName evidence="1">Uncharacterized protein</fullName>
    </submittedName>
</protein>
<evidence type="ECO:0000313" key="2">
    <source>
        <dbReference type="Proteomes" id="UP000324800"/>
    </source>
</evidence>
<accession>A0A5J4QD66</accession>
<feature type="non-terminal residue" evidence="1">
    <location>
        <position position="135"/>
    </location>
</feature>
<name>A0A5J4QD66_9EUKA</name>
<gene>
    <name evidence="1" type="ORF">EZS28_054809</name>
</gene>
<dbReference type="Proteomes" id="UP000324800">
    <property type="component" value="Unassembled WGS sequence"/>
</dbReference>
<reference evidence="1 2" key="1">
    <citation type="submission" date="2019-03" db="EMBL/GenBank/DDBJ databases">
        <title>Single cell metagenomics reveals metabolic interactions within the superorganism composed of flagellate Streblomastix strix and complex community of Bacteroidetes bacteria on its surface.</title>
        <authorList>
            <person name="Treitli S.C."/>
            <person name="Kolisko M."/>
            <person name="Husnik F."/>
            <person name="Keeling P."/>
            <person name="Hampl V."/>
        </authorList>
    </citation>
    <scope>NUCLEOTIDE SEQUENCE [LARGE SCALE GENOMIC DNA]</scope>
    <source>
        <strain evidence="1">ST1C</strain>
    </source>
</reference>
<organism evidence="1 2">
    <name type="scientific">Streblomastix strix</name>
    <dbReference type="NCBI Taxonomy" id="222440"/>
    <lineage>
        <taxon>Eukaryota</taxon>
        <taxon>Metamonada</taxon>
        <taxon>Preaxostyla</taxon>
        <taxon>Oxymonadida</taxon>
        <taxon>Streblomastigidae</taxon>
        <taxon>Streblomastix</taxon>
    </lineage>
</organism>
<evidence type="ECO:0000313" key="1">
    <source>
        <dbReference type="EMBL" id="KAA6319482.1"/>
    </source>
</evidence>
<proteinExistence type="predicted"/>